<dbReference type="EMBL" id="ACEO02000011">
    <property type="protein sequence ID" value="EFC51474.1"/>
    <property type="molecule type" value="Genomic_DNA"/>
</dbReference>
<evidence type="ECO:0000313" key="2">
    <source>
        <dbReference type="Proteomes" id="UP000004621"/>
    </source>
</evidence>
<evidence type="ECO:0000313" key="1">
    <source>
        <dbReference type="EMBL" id="EFC51474.1"/>
    </source>
</evidence>
<reference evidence="1 2" key="1">
    <citation type="submission" date="2010-01" db="EMBL/GenBank/DDBJ databases">
        <authorList>
            <person name="Weinstock G."/>
            <person name="Sodergren E."/>
            <person name="Clifton S."/>
            <person name="Fulton L."/>
            <person name="Fulton B."/>
            <person name="Courtney L."/>
            <person name="Fronick C."/>
            <person name="Harrison M."/>
            <person name="Strong C."/>
            <person name="Farmer C."/>
            <person name="Delahaunty K."/>
            <person name="Markovic C."/>
            <person name="Hall O."/>
            <person name="Minx P."/>
            <person name="Tomlinson C."/>
            <person name="Mitreva M."/>
            <person name="Nelson J."/>
            <person name="Hou S."/>
            <person name="Wollam A."/>
            <person name="Pepin K.H."/>
            <person name="Johnson M."/>
            <person name="Bhonagiri V."/>
            <person name="Nash W.E."/>
            <person name="Warren W."/>
            <person name="Chinwalla A."/>
            <person name="Mardis E.R."/>
            <person name="Wilson R.K."/>
        </authorList>
    </citation>
    <scope>NUCLEOTIDE SEQUENCE [LARGE SCALE GENOMIC DNA]</scope>
    <source>
        <strain evidence="1 2">NJ9703</strain>
    </source>
</reference>
<dbReference type="Proteomes" id="UP000004621">
    <property type="component" value="Unassembled WGS sequence"/>
</dbReference>
<dbReference type="AlphaFoldDB" id="A0A9W5IPJ0"/>
<comment type="caution">
    <text evidence="1">The sequence shown here is derived from an EMBL/GenBank/DDBJ whole genome shotgun (WGS) entry which is preliminary data.</text>
</comment>
<gene>
    <name evidence="1" type="ORF">NEISUBOT_05202</name>
</gene>
<organism evidence="1 2">
    <name type="scientific">Neisseria subflava NJ9703</name>
    <dbReference type="NCBI Taxonomy" id="546268"/>
    <lineage>
        <taxon>Bacteria</taxon>
        <taxon>Pseudomonadati</taxon>
        <taxon>Pseudomonadota</taxon>
        <taxon>Betaproteobacteria</taxon>
        <taxon>Neisseriales</taxon>
        <taxon>Neisseriaceae</taxon>
        <taxon>Neisseria</taxon>
    </lineage>
</organism>
<evidence type="ECO:0008006" key="3">
    <source>
        <dbReference type="Google" id="ProtNLM"/>
    </source>
</evidence>
<sequence>MFSDGLNFTIGEEGQMPALLIKDFLQTQGLKLPADEIHVAYLTAQAVIKMGNASVERSILWPSEDGWQLADYVDAEHELLLKQIFMALDSVAERTEHLKSAAVYTAFPKDGALSLVRLSRWGVPLENVIPIDEQSGQAFLAVRTAQSGWMNVCQNVAYWQEIGELSDERNHPGLSQISVPVCMPSGAVLGVVHAEFDVKDGAPDEVLVAWIALALALLDSLKNLLGVAESEEAENE</sequence>
<name>A0A9W5IPJ0_NEISU</name>
<accession>A0A9W5IPJ0</accession>
<proteinExistence type="predicted"/>
<protein>
    <recommendedName>
        <fullName evidence="3">GAF domain protein</fullName>
    </recommendedName>
</protein>